<sequence length="482" mass="51865">MKKILLSGGIIASVLWTGSNVNAEVNQETKQFVNKIENLPKGSISNPAFRGQIEEMVNKFISNKHKDTKIERTAIFSMPSKKAEIAASSPDGKTLVVTEAELGQISILSIENLQDIQLKGTVSLKGIHPEAEVTSATITPDGKYAFVAFRTGDNLYNANKGKIAVVELSSKNIVKTYEVGVGPDSIALSKDGTKLVVCNEDEEGDPNDGNEVNMKKTKRPGTISIITFPSGDVLQGIHQELSIDISQIGNGTVYKHDPQPEYVAISPNGEKAAVTLQENNAVAIVDLQGQYIETIFGLGTTKHKADLQNDGVVSFQDEIIARPEPDGVTWDPSGRFLITANEGDLGKNEFKDGVKSGGRNISVWSRGGSFVYDSMNLIDEKVVAAGLYPDSRSNSRGSEVENVATGMIQGSPIMAVAAERANAVLFFDLTLPMFPVYIGLVPSGGKAPEGIHKINNRNIFVSADEADGVLSFYSLQKYIDAN</sequence>
<reference evidence="1" key="1">
    <citation type="submission" date="2022-05" db="EMBL/GenBank/DDBJ databases">
        <title>Comparative Genomics of Spacecraft Associated Microbes.</title>
        <authorList>
            <person name="Tran M.T."/>
            <person name="Wright A."/>
            <person name="Seuylemezian A."/>
            <person name="Eisen J."/>
            <person name="Coil D."/>
        </authorList>
    </citation>
    <scope>NUCLEOTIDE SEQUENCE</scope>
    <source>
        <strain evidence="1">FAIRING 10M-2.2</strain>
    </source>
</reference>
<name>A0ACC6ADB5_9BACI</name>
<proteinExistence type="predicted"/>
<dbReference type="Proteomes" id="UP001202289">
    <property type="component" value="Unassembled WGS sequence"/>
</dbReference>
<evidence type="ECO:0000313" key="2">
    <source>
        <dbReference type="Proteomes" id="UP001202289"/>
    </source>
</evidence>
<evidence type="ECO:0000313" key="1">
    <source>
        <dbReference type="EMBL" id="MCM3737912.1"/>
    </source>
</evidence>
<organism evidence="1 2">
    <name type="scientific">Bacillus cytotoxicus</name>
    <dbReference type="NCBI Taxonomy" id="580165"/>
    <lineage>
        <taxon>Bacteria</taxon>
        <taxon>Bacillati</taxon>
        <taxon>Bacillota</taxon>
        <taxon>Bacilli</taxon>
        <taxon>Bacillales</taxon>
        <taxon>Bacillaceae</taxon>
        <taxon>Bacillus</taxon>
        <taxon>Bacillus cereus group</taxon>
    </lineage>
</organism>
<gene>
    <name evidence="1" type="ORF">M3215_19515</name>
</gene>
<accession>A0ACC6ADB5</accession>
<comment type="caution">
    <text evidence="1">The sequence shown here is derived from an EMBL/GenBank/DDBJ whole genome shotgun (WGS) entry which is preliminary data.</text>
</comment>
<dbReference type="EMBL" id="JAMBOP010000031">
    <property type="protein sequence ID" value="MCM3737912.1"/>
    <property type="molecule type" value="Genomic_DNA"/>
</dbReference>
<protein>
    <submittedName>
        <fullName evidence="1">YncE family protein</fullName>
    </submittedName>
</protein>
<keyword evidence="2" id="KW-1185">Reference proteome</keyword>